<comment type="caution">
    <text evidence="3">The sequence shown here is derived from an EMBL/GenBank/DDBJ whole genome shotgun (WGS) entry which is preliminary data.</text>
</comment>
<evidence type="ECO:0000256" key="2">
    <source>
        <dbReference type="SAM" id="Phobius"/>
    </source>
</evidence>
<feature type="compositionally biased region" description="Basic and acidic residues" evidence="1">
    <location>
        <begin position="17"/>
        <end position="26"/>
    </location>
</feature>
<keyword evidence="2" id="KW-0812">Transmembrane</keyword>
<dbReference type="PANTHER" id="PTHR31446">
    <property type="entry name" value="ACID PHOSPHATASE/VANADIUM-DEPENDENT HALOPEROXIDASE-RELATED PROTEIN"/>
    <property type="match status" value="1"/>
</dbReference>
<organism evidence="3 4">
    <name type="scientific">Chara braunii</name>
    <name type="common">Braun's stonewort</name>
    <dbReference type="NCBI Taxonomy" id="69332"/>
    <lineage>
        <taxon>Eukaryota</taxon>
        <taxon>Viridiplantae</taxon>
        <taxon>Streptophyta</taxon>
        <taxon>Charophyceae</taxon>
        <taxon>Charales</taxon>
        <taxon>Characeae</taxon>
        <taxon>Chara</taxon>
    </lineage>
</organism>
<feature type="region of interest" description="Disordered" evidence="1">
    <location>
        <begin position="314"/>
        <end position="333"/>
    </location>
</feature>
<keyword evidence="2" id="KW-1133">Transmembrane helix</keyword>
<evidence type="ECO:0000313" key="4">
    <source>
        <dbReference type="Proteomes" id="UP000265515"/>
    </source>
</evidence>
<feature type="transmembrane region" description="Helical" evidence="2">
    <location>
        <begin position="463"/>
        <end position="483"/>
    </location>
</feature>
<protein>
    <submittedName>
        <fullName evidence="3">Uncharacterized protein</fullName>
    </submittedName>
</protein>
<evidence type="ECO:0000256" key="1">
    <source>
        <dbReference type="SAM" id="MobiDB-lite"/>
    </source>
</evidence>
<name>A0A388JZM1_CHABU</name>
<evidence type="ECO:0000313" key="3">
    <source>
        <dbReference type="EMBL" id="GBG63232.1"/>
    </source>
</evidence>
<dbReference type="OrthoDB" id="1909848at2759"/>
<dbReference type="InterPro" id="IPR003832">
    <property type="entry name" value="DUF212"/>
</dbReference>
<reference evidence="3 4" key="1">
    <citation type="journal article" date="2018" name="Cell">
        <title>The Chara Genome: Secondary Complexity and Implications for Plant Terrestrialization.</title>
        <authorList>
            <person name="Nishiyama T."/>
            <person name="Sakayama H."/>
            <person name="Vries J.D."/>
            <person name="Buschmann H."/>
            <person name="Saint-Marcoux D."/>
            <person name="Ullrich K.K."/>
            <person name="Haas F.B."/>
            <person name="Vanderstraeten L."/>
            <person name="Becker D."/>
            <person name="Lang D."/>
            <person name="Vosolsobe S."/>
            <person name="Rombauts S."/>
            <person name="Wilhelmsson P.K.I."/>
            <person name="Janitza P."/>
            <person name="Kern R."/>
            <person name="Heyl A."/>
            <person name="Rumpler F."/>
            <person name="Villalobos L.I.A.C."/>
            <person name="Clay J.M."/>
            <person name="Skokan R."/>
            <person name="Toyoda A."/>
            <person name="Suzuki Y."/>
            <person name="Kagoshima H."/>
            <person name="Schijlen E."/>
            <person name="Tajeshwar N."/>
            <person name="Catarino B."/>
            <person name="Hetherington A.J."/>
            <person name="Saltykova A."/>
            <person name="Bonnot C."/>
            <person name="Breuninger H."/>
            <person name="Symeonidi A."/>
            <person name="Radhakrishnan G.V."/>
            <person name="Van Nieuwerburgh F."/>
            <person name="Deforce D."/>
            <person name="Chang C."/>
            <person name="Karol K.G."/>
            <person name="Hedrich R."/>
            <person name="Ulvskov P."/>
            <person name="Glockner G."/>
            <person name="Delwiche C.F."/>
            <person name="Petrasek J."/>
            <person name="Van de Peer Y."/>
            <person name="Friml J."/>
            <person name="Beilby M."/>
            <person name="Dolan L."/>
            <person name="Kohara Y."/>
            <person name="Sugano S."/>
            <person name="Fujiyama A."/>
            <person name="Delaux P.-M."/>
            <person name="Quint M."/>
            <person name="TheiBen G."/>
            <person name="Hagemann M."/>
            <person name="Harholt J."/>
            <person name="Dunand C."/>
            <person name="Zachgo S."/>
            <person name="Langdale J."/>
            <person name="Maumus F."/>
            <person name="Straeten D.V.D."/>
            <person name="Gould S.B."/>
            <person name="Rensing S.A."/>
        </authorList>
    </citation>
    <scope>NUCLEOTIDE SEQUENCE [LARGE SCALE GENOMIC DNA]</scope>
    <source>
        <strain evidence="3 4">S276</strain>
    </source>
</reference>
<feature type="compositionally biased region" description="Low complexity" evidence="1">
    <location>
        <begin position="315"/>
        <end position="333"/>
    </location>
</feature>
<keyword evidence="2" id="KW-0472">Membrane</keyword>
<proteinExistence type="predicted"/>
<keyword evidence="4" id="KW-1185">Reference proteome</keyword>
<accession>A0A388JZM1</accession>
<dbReference type="AlphaFoldDB" id="A0A388JZM1"/>
<gene>
    <name evidence="3" type="ORF">CBR_g37318</name>
</gene>
<dbReference type="STRING" id="69332.A0A388JZM1"/>
<sequence>MRSNQRRSGRSSSSGGREWRAVEGKEPSGCVAPCSPALARPPALSAGRTCAGGIVYSRILDSGKLYTNCSRAVTVRDASHGAWAASAVSSRRPLGMGSSADTDTWRCMTAAHPGRCSPPPRQLPPPPLQNAHTNLVTGRRRRYQIGSSSHSHPLLASTWRGQPLIWKKVASYWAYRQATRMPREFPPAVVSAHAGFFEIFHNQVLLAAALASITAQLLKPVTSALTGRGFDWRLIMKSGGMPSSHSAAVTAMATAVGIDRGWSDPLFGICVVFACVVMYDAQGVRRAVGKHAEVLNTIAVPELFPAGSLLPGNVSPLSSESPPSSGPSTPVAPGCGMLSPSAALFGKDDEEQSLAAHGLLAGRVNRRGAGSASLSDSPLARSAPSRPETVAEIGPITPKRGRILEMLPLRPMKNLDRTERFWSSAAVEPSVQEGDVLLQEIQSIEGWRHIPLKESVGHTKLEVFVGGISGIVLTLGMGTVGFFPR</sequence>
<dbReference type="PANTHER" id="PTHR31446:SF2">
    <property type="entry name" value="ACID PHOSPHATASE_VANADIUM-DEPENDENT HALOPEROXIDASE-RELATED PROTEIN"/>
    <property type="match status" value="1"/>
</dbReference>
<dbReference type="Proteomes" id="UP000265515">
    <property type="component" value="Unassembled WGS sequence"/>
</dbReference>
<dbReference type="EMBL" id="BFEA01000037">
    <property type="protein sequence ID" value="GBG63232.1"/>
    <property type="molecule type" value="Genomic_DNA"/>
</dbReference>
<dbReference type="Pfam" id="PF02681">
    <property type="entry name" value="DUF212"/>
    <property type="match status" value="1"/>
</dbReference>
<feature type="region of interest" description="Disordered" evidence="1">
    <location>
        <begin position="1"/>
        <end position="28"/>
    </location>
</feature>
<dbReference type="Gramene" id="GBG63232">
    <property type="protein sequence ID" value="GBG63232"/>
    <property type="gene ID" value="CBR_g37318"/>
</dbReference>